<evidence type="ECO:0000313" key="2">
    <source>
        <dbReference type="Proteomes" id="UP001215280"/>
    </source>
</evidence>
<comment type="caution">
    <text evidence="1">The sequence shown here is derived from an EMBL/GenBank/DDBJ whole genome shotgun (WGS) entry which is preliminary data.</text>
</comment>
<dbReference type="Gene3D" id="6.10.140.2220">
    <property type="match status" value="1"/>
</dbReference>
<dbReference type="SUPFAM" id="SSF144232">
    <property type="entry name" value="HIT/MYND zinc finger-like"/>
    <property type="match status" value="1"/>
</dbReference>
<keyword evidence="2" id="KW-1185">Reference proteome</keyword>
<reference evidence="1" key="1">
    <citation type="submission" date="2023-03" db="EMBL/GenBank/DDBJ databases">
        <title>Massive genome expansion in bonnet fungi (Mycena s.s.) driven by repeated elements and novel gene families across ecological guilds.</title>
        <authorList>
            <consortium name="Lawrence Berkeley National Laboratory"/>
            <person name="Harder C.B."/>
            <person name="Miyauchi S."/>
            <person name="Viragh M."/>
            <person name="Kuo A."/>
            <person name="Thoen E."/>
            <person name="Andreopoulos B."/>
            <person name="Lu D."/>
            <person name="Skrede I."/>
            <person name="Drula E."/>
            <person name="Henrissat B."/>
            <person name="Morin E."/>
            <person name="Kohler A."/>
            <person name="Barry K."/>
            <person name="LaButti K."/>
            <person name="Morin E."/>
            <person name="Salamov A."/>
            <person name="Lipzen A."/>
            <person name="Mereny Z."/>
            <person name="Hegedus B."/>
            <person name="Baldrian P."/>
            <person name="Stursova M."/>
            <person name="Weitz H."/>
            <person name="Taylor A."/>
            <person name="Grigoriev I.V."/>
            <person name="Nagy L.G."/>
            <person name="Martin F."/>
            <person name="Kauserud H."/>
        </authorList>
    </citation>
    <scope>NUCLEOTIDE SEQUENCE</scope>
    <source>
        <strain evidence="1">CBHHK188m</strain>
    </source>
</reference>
<sequence>MPSAPRSQRDAKVTKEERALLLLTLRDPMNEGACCIVGINGVIHRALDGKPEDDPRQGPILRAALTLLYGPCSDEEHFALRKKLMTCECNPSVMASHKTINRPLTHVLESVLFVICGTISDYFRRLGPGKFRKAKENTPPEKQPWPSCITDVIPVPGGEQDGLRGLARWAIVVPEGYSIFALIGALARFWEPFGREALDTPSLFPLATRHLQRALESYSPHAPPDEQWRVFISPVTACANALFWTLSEVDMRTCVLNLLPVYEDMYAVAVQVEPILLHLKPVISMDDCRRWFSLVRGLRSAIAPDGTFITRPEGTPHRAMAISTQFGAAHNRMVEVRNRNQCLHVECTSEIQERSSVCSRYQIVRYCRPECHKAAWTAPHLPHKTLCKKISTLRAAVRLTDDKEWNHIVRDTSNHRSPREFMVMCTAARADPGVAEAIWKGIVQLTEARTHFLEDQHRAKVHGVGRRVHLEGTG</sequence>
<evidence type="ECO:0000313" key="1">
    <source>
        <dbReference type="EMBL" id="KAJ7748292.1"/>
    </source>
</evidence>
<dbReference type="EMBL" id="JARJLG010000090">
    <property type="protein sequence ID" value="KAJ7748292.1"/>
    <property type="molecule type" value="Genomic_DNA"/>
</dbReference>
<name>A0AAD7ISR7_9AGAR</name>
<gene>
    <name evidence="1" type="ORF">DFH07DRAFT_830285</name>
</gene>
<organism evidence="1 2">
    <name type="scientific">Mycena maculata</name>
    <dbReference type="NCBI Taxonomy" id="230809"/>
    <lineage>
        <taxon>Eukaryota</taxon>
        <taxon>Fungi</taxon>
        <taxon>Dikarya</taxon>
        <taxon>Basidiomycota</taxon>
        <taxon>Agaricomycotina</taxon>
        <taxon>Agaricomycetes</taxon>
        <taxon>Agaricomycetidae</taxon>
        <taxon>Agaricales</taxon>
        <taxon>Marasmiineae</taxon>
        <taxon>Mycenaceae</taxon>
        <taxon>Mycena</taxon>
    </lineage>
</organism>
<dbReference type="Proteomes" id="UP001215280">
    <property type="component" value="Unassembled WGS sequence"/>
</dbReference>
<dbReference type="AlphaFoldDB" id="A0AAD7ISR7"/>
<evidence type="ECO:0008006" key="3">
    <source>
        <dbReference type="Google" id="ProtNLM"/>
    </source>
</evidence>
<accession>A0AAD7ISR7</accession>
<protein>
    <recommendedName>
        <fullName evidence="3">MYND-type domain-containing protein</fullName>
    </recommendedName>
</protein>
<proteinExistence type="predicted"/>